<dbReference type="PANTHER" id="PTHR10073">
    <property type="entry name" value="DNA MISMATCH REPAIR PROTEIN MLH, PMS, MUTL"/>
    <property type="match status" value="1"/>
</dbReference>
<dbReference type="AlphaFoldDB" id="A0ABD0J6C0"/>
<comment type="similarity">
    <text evidence="2">Belongs to the DNA mismatch repair MutL/HexB family.</text>
</comment>
<evidence type="ECO:0000256" key="2">
    <source>
        <dbReference type="ARBA" id="ARBA00006082"/>
    </source>
</evidence>
<dbReference type="GO" id="GO:0006281">
    <property type="term" value="P:DNA repair"/>
    <property type="evidence" value="ECO:0007669"/>
    <property type="project" value="UniProtKB-KW"/>
</dbReference>
<dbReference type="SUPFAM" id="SSF54211">
    <property type="entry name" value="Ribosomal protein S5 domain 2-like"/>
    <property type="match status" value="1"/>
</dbReference>
<gene>
    <name evidence="7" type="ORF">BaRGS_00038325</name>
</gene>
<evidence type="ECO:0000259" key="6">
    <source>
        <dbReference type="SMART" id="SM01340"/>
    </source>
</evidence>
<dbReference type="SMART" id="SM01340">
    <property type="entry name" value="DNA_mis_repair"/>
    <property type="match status" value="1"/>
</dbReference>
<dbReference type="Gene3D" id="3.30.230.10">
    <property type="match status" value="1"/>
</dbReference>
<feature type="non-terminal residue" evidence="7">
    <location>
        <position position="1"/>
    </location>
</feature>
<evidence type="ECO:0000256" key="1">
    <source>
        <dbReference type="ARBA" id="ARBA00004123"/>
    </source>
</evidence>
<organism evidence="7 8">
    <name type="scientific">Batillaria attramentaria</name>
    <dbReference type="NCBI Taxonomy" id="370345"/>
    <lineage>
        <taxon>Eukaryota</taxon>
        <taxon>Metazoa</taxon>
        <taxon>Spiralia</taxon>
        <taxon>Lophotrochozoa</taxon>
        <taxon>Mollusca</taxon>
        <taxon>Gastropoda</taxon>
        <taxon>Caenogastropoda</taxon>
        <taxon>Sorbeoconcha</taxon>
        <taxon>Cerithioidea</taxon>
        <taxon>Batillariidae</taxon>
        <taxon>Batillaria</taxon>
    </lineage>
</organism>
<feature type="domain" description="DNA mismatch repair protein S5" evidence="6">
    <location>
        <begin position="1"/>
        <end position="71"/>
    </location>
</feature>
<accession>A0ABD0J6C0</accession>
<dbReference type="InterPro" id="IPR013507">
    <property type="entry name" value="DNA_mismatch_S5_2-like"/>
</dbReference>
<dbReference type="PANTHER" id="PTHR10073:SF12">
    <property type="entry name" value="DNA MISMATCH REPAIR PROTEIN MLH1"/>
    <property type="match status" value="1"/>
</dbReference>
<dbReference type="Proteomes" id="UP001519460">
    <property type="component" value="Unassembled WGS sequence"/>
</dbReference>
<dbReference type="GO" id="GO:0005634">
    <property type="term" value="C:nucleus"/>
    <property type="evidence" value="ECO:0007669"/>
    <property type="project" value="UniProtKB-SubCell"/>
</dbReference>
<dbReference type="InterPro" id="IPR014721">
    <property type="entry name" value="Ribsml_uS5_D2-typ_fold_subgr"/>
</dbReference>
<dbReference type="Pfam" id="PF01119">
    <property type="entry name" value="DNA_mis_repair"/>
    <property type="match status" value="1"/>
</dbReference>
<feature type="non-terminal residue" evidence="7">
    <location>
        <position position="234"/>
    </location>
</feature>
<evidence type="ECO:0000256" key="5">
    <source>
        <dbReference type="ARBA" id="ARBA00023242"/>
    </source>
</evidence>
<keyword evidence="5" id="KW-0539">Nucleus</keyword>
<keyword evidence="4" id="KW-0234">DNA repair</keyword>
<evidence type="ECO:0000313" key="7">
    <source>
        <dbReference type="EMBL" id="KAK7462618.1"/>
    </source>
</evidence>
<protein>
    <recommendedName>
        <fullName evidence="6">DNA mismatch repair protein S5 domain-containing protein</fullName>
    </recommendedName>
</protein>
<evidence type="ECO:0000256" key="4">
    <source>
        <dbReference type="ARBA" id="ARBA00023204"/>
    </source>
</evidence>
<evidence type="ECO:0000313" key="8">
    <source>
        <dbReference type="Proteomes" id="UP001519460"/>
    </source>
</evidence>
<dbReference type="InterPro" id="IPR020568">
    <property type="entry name" value="Ribosomal_Su5_D2-typ_SF"/>
</dbReference>
<keyword evidence="3" id="KW-0227">DNA damage</keyword>
<comment type="subcellular location">
    <subcellularLocation>
        <location evidence="1">Nucleus</location>
    </subcellularLocation>
</comment>
<name>A0ABD0J6C0_9CAEN</name>
<proteinExistence type="inferred from homology"/>
<dbReference type="InterPro" id="IPR038973">
    <property type="entry name" value="MutL/Mlh/Pms-like"/>
</dbReference>
<sequence>RLVDSSALRKAIDTVYQAYLPKGTHPFIYLSLEILPQNVDVNVHPTKHEVHFLHEEAIIASVQGAIETKLLSANTSRTFFAQTLLPGAMDATKDPDDGDGGKTPASAAQVRECSKTAILHSAPYTLGTRQTTWRRTRPFASCMLVVVGPHFAGCSLNRTRVRLVLLSYISIGDDCCHEKPDGSETGSFARLYCLVDKTKHDVSTGTCMHVDIVMGTLTTEFGLCPNVIDVDLRE</sequence>
<dbReference type="EMBL" id="JACVVK020000613">
    <property type="protein sequence ID" value="KAK7462618.1"/>
    <property type="molecule type" value="Genomic_DNA"/>
</dbReference>
<comment type="caution">
    <text evidence="7">The sequence shown here is derived from an EMBL/GenBank/DDBJ whole genome shotgun (WGS) entry which is preliminary data.</text>
</comment>
<dbReference type="FunFam" id="3.30.230.10:FF:000014">
    <property type="entry name" value="DNA mismatch repair protein Mlh1"/>
    <property type="match status" value="1"/>
</dbReference>
<evidence type="ECO:0000256" key="3">
    <source>
        <dbReference type="ARBA" id="ARBA00022763"/>
    </source>
</evidence>
<keyword evidence="8" id="KW-1185">Reference proteome</keyword>
<reference evidence="7 8" key="1">
    <citation type="journal article" date="2023" name="Sci. Data">
        <title>Genome assembly of the Korean intertidal mud-creeper Batillaria attramentaria.</title>
        <authorList>
            <person name="Patra A.K."/>
            <person name="Ho P.T."/>
            <person name="Jun S."/>
            <person name="Lee S.J."/>
            <person name="Kim Y."/>
            <person name="Won Y.J."/>
        </authorList>
    </citation>
    <scope>NUCLEOTIDE SEQUENCE [LARGE SCALE GENOMIC DNA]</scope>
    <source>
        <strain evidence="7">Wonlab-2016</strain>
    </source>
</reference>